<comment type="caution">
    <text evidence="2">The sequence shown here is derived from an EMBL/GenBank/DDBJ whole genome shotgun (WGS) entry which is preliminary data.</text>
</comment>
<evidence type="ECO:0000313" key="2">
    <source>
        <dbReference type="EMBL" id="MFD2262138.1"/>
    </source>
</evidence>
<proteinExistence type="predicted"/>
<dbReference type="EMBL" id="JBHUIP010000003">
    <property type="protein sequence ID" value="MFD2262138.1"/>
    <property type="molecule type" value="Genomic_DNA"/>
</dbReference>
<gene>
    <name evidence="2" type="ORF">ACFSM5_04510</name>
</gene>
<dbReference type="Gene3D" id="3.20.20.70">
    <property type="entry name" value="Aldolase class I"/>
    <property type="match status" value="1"/>
</dbReference>
<dbReference type="CDD" id="cd00564">
    <property type="entry name" value="TMP_TenI"/>
    <property type="match status" value="1"/>
</dbReference>
<accession>A0ABW5DLX1</accession>
<reference evidence="3" key="1">
    <citation type="journal article" date="2019" name="Int. J. Syst. Evol. Microbiol.">
        <title>The Global Catalogue of Microorganisms (GCM) 10K type strain sequencing project: providing services to taxonomists for standard genome sequencing and annotation.</title>
        <authorList>
            <consortium name="The Broad Institute Genomics Platform"/>
            <consortium name="The Broad Institute Genome Sequencing Center for Infectious Disease"/>
            <person name="Wu L."/>
            <person name="Ma J."/>
        </authorList>
    </citation>
    <scope>NUCLEOTIDE SEQUENCE [LARGE SCALE GENOMIC DNA]</scope>
    <source>
        <strain evidence="3">CGMCC 1.19062</strain>
    </source>
</reference>
<evidence type="ECO:0000259" key="1">
    <source>
        <dbReference type="Pfam" id="PF02581"/>
    </source>
</evidence>
<keyword evidence="3" id="KW-1185">Reference proteome</keyword>
<sequence length="183" mass="18623">MSEETYAPRLYLILPATTEPSALAALLKAGDVACVAVSGSADQARGLLATVREADRAFVLIGSGADAARIDADGVHLVAPKDYAAARKALGAEQICGVNAGTSMHVAMEAAEQGADYIALSPQTDLIDFWVEAMTVPCVAWDVSDEKTAAAMVDAGADFIALSGALATVDGVTAVQKLIDAAG</sequence>
<feature type="domain" description="Thiamine phosphate synthase/TenI" evidence="1">
    <location>
        <begin position="41"/>
        <end position="165"/>
    </location>
</feature>
<name>A0ABW5DLX1_9PROT</name>
<dbReference type="RefSeq" id="WP_379875052.1">
    <property type="nucleotide sequence ID" value="NZ_JBHUIP010000003.1"/>
</dbReference>
<dbReference type="InterPro" id="IPR022998">
    <property type="entry name" value="ThiamineP_synth_TenI"/>
</dbReference>
<dbReference type="Pfam" id="PF02581">
    <property type="entry name" value="TMP-TENI"/>
    <property type="match status" value="1"/>
</dbReference>
<dbReference type="Proteomes" id="UP001597295">
    <property type="component" value="Unassembled WGS sequence"/>
</dbReference>
<protein>
    <submittedName>
        <fullName evidence="2">Thiamine phosphate synthase</fullName>
    </submittedName>
</protein>
<organism evidence="2 3">
    <name type="scientific">Lacibacterium aquatile</name>
    <dbReference type="NCBI Taxonomy" id="1168082"/>
    <lineage>
        <taxon>Bacteria</taxon>
        <taxon>Pseudomonadati</taxon>
        <taxon>Pseudomonadota</taxon>
        <taxon>Alphaproteobacteria</taxon>
        <taxon>Rhodospirillales</taxon>
        <taxon>Rhodospirillaceae</taxon>
    </lineage>
</organism>
<dbReference type="SUPFAM" id="SSF51391">
    <property type="entry name" value="Thiamin phosphate synthase"/>
    <property type="match status" value="1"/>
</dbReference>
<dbReference type="InterPro" id="IPR013785">
    <property type="entry name" value="Aldolase_TIM"/>
</dbReference>
<dbReference type="InterPro" id="IPR036206">
    <property type="entry name" value="ThiamineP_synth_sf"/>
</dbReference>
<evidence type="ECO:0000313" key="3">
    <source>
        <dbReference type="Proteomes" id="UP001597295"/>
    </source>
</evidence>